<keyword evidence="4 7" id="KW-0812">Transmembrane</keyword>
<dbReference type="EMBL" id="JASODW010000007">
    <property type="protein sequence ID" value="MDK6275424.1"/>
    <property type="molecule type" value="Genomic_DNA"/>
</dbReference>
<feature type="transmembrane region" description="Helical" evidence="7">
    <location>
        <begin position="135"/>
        <end position="157"/>
    </location>
</feature>
<evidence type="ECO:0000313" key="9">
    <source>
        <dbReference type="Proteomes" id="UP001240483"/>
    </source>
</evidence>
<feature type="transmembrane region" description="Helical" evidence="7">
    <location>
        <begin position="12"/>
        <end position="30"/>
    </location>
</feature>
<dbReference type="RefSeq" id="WP_285333271.1">
    <property type="nucleotide sequence ID" value="NZ_JASODW010000007.1"/>
</dbReference>
<reference evidence="8" key="1">
    <citation type="submission" date="2023-05" db="EMBL/GenBank/DDBJ databases">
        <title>Cataloging the Phylogenetic Diversity of Human Bladder Bacteria.</title>
        <authorList>
            <person name="Du J."/>
        </authorList>
    </citation>
    <scope>NUCLEOTIDE SEQUENCE</scope>
    <source>
        <strain evidence="8">UMB9978</strain>
    </source>
</reference>
<name>A0AAP4C6Y6_9MICC</name>
<evidence type="ECO:0000256" key="6">
    <source>
        <dbReference type="ARBA" id="ARBA00023136"/>
    </source>
</evidence>
<evidence type="ECO:0000256" key="3">
    <source>
        <dbReference type="ARBA" id="ARBA00022475"/>
    </source>
</evidence>
<protein>
    <recommendedName>
        <fullName evidence="10">DedA family protein</fullName>
    </recommendedName>
</protein>
<accession>A0AAP4C6Y6</accession>
<keyword evidence="3" id="KW-1003">Cell membrane</keyword>
<dbReference type="AlphaFoldDB" id="A0AAP4C6Y6"/>
<gene>
    <name evidence="8" type="ORF">QP116_06700</name>
</gene>
<dbReference type="PANTHER" id="PTHR42709">
    <property type="entry name" value="ALKALINE PHOSPHATASE LIKE PROTEIN"/>
    <property type="match status" value="1"/>
</dbReference>
<evidence type="ECO:0000313" key="8">
    <source>
        <dbReference type="EMBL" id="MDK6275424.1"/>
    </source>
</evidence>
<evidence type="ECO:0000256" key="4">
    <source>
        <dbReference type="ARBA" id="ARBA00022692"/>
    </source>
</evidence>
<evidence type="ECO:0000256" key="7">
    <source>
        <dbReference type="SAM" id="Phobius"/>
    </source>
</evidence>
<proteinExistence type="inferred from homology"/>
<keyword evidence="6 7" id="KW-0472">Membrane</keyword>
<evidence type="ECO:0000256" key="5">
    <source>
        <dbReference type="ARBA" id="ARBA00022989"/>
    </source>
</evidence>
<dbReference type="InterPro" id="IPR051311">
    <property type="entry name" value="DedA_domain"/>
</dbReference>
<comment type="subcellular location">
    <subcellularLocation>
        <location evidence="1">Cell membrane</location>
        <topology evidence="1">Multi-pass membrane protein</topology>
    </subcellularLocation>
</comment>
<evidence type="ECO:0000256" key="1">
    <source>
        <dbReference type="ARBA" id="ARBA00004651"/>
    </source>
</evidence>
<dbReference type="PANTHER" id="PTHR42709:SF6">
    <property type="entry name" value="UNDECAPRENYL PHOSPHATE TRANSPORTER A"/>
    <property type="match status" value="1"/>
</dbReference>
<evidence type="ECO:0008006" key="10">
    <source>
        <dbReference type="Google" id="ProtNLM"/>
    </source>
</evidence>
<organism evidence="8 9">
    <name type="scientific">Pseudoglutamicibacter cumminsii</name>
    <dbReference type="NCBI Taxonomy" id="156979"/>
    <lineage>
        <taxon>Bacteria</taxon>
        <taxon>Bacillati</taxon>
        <taxon>Actinomycetota</taxon>
        <taxon>Actinomycetes</taxon>
        <taxon>Micrococcales</taxon>
        <taxon>Micrococcaceae</taxon>
        <taxon>Pseudoglutamicibacter</taxon>
    </lineage>
</organism>
<feature type="transmembrane region" description="Helical" evidence="7">
    <location>
        <begin position="163"/>
        <end position="187"/>
    </location>
</feature>
<evidence type="ECO:0000256" key="2">
    <source>
        <dbReference type="ARBA" id="ARBA00010792"/>
    </source>
</evidence>
<comment type="similarity">
    <text evidence="2">Belongs to the DedA family.</text>
</comment>
<keyword evidence="5 7" id="KW-1133">Transmembrane helix</keyword>
<comment type="caution">
    <text evidence="8">The sequence shown here is derived from an EMBL/GenBank/DDBJ whole genome shotgun (WGS) entry which is preliminary data.</text>
</comment>
<sequence>MNLLDPNAWGAWFYLGTFLTQILDVIFPPLPQELFALAIPALAQQGVINGPLAAAVTVVGHVLGEVWITWMVRTRRASLEKRRWGRRLLASVDSTAGSLGTAGSFSVLVGLRFISGGRSVAYVGAGLSKLKWSTVWWSSFVGSVLWVIYMVLIGGILHTVLGLPAWASAVLGMILGSVFGVVPVVWIQRRRRRLRGDVSAASLPLEQSREEQ</sequence>
<dbReference type="GO" id="GO:0005886">
    <property type="term" value="C:plasma membrane"/>
    <property type="evidence" value="ECO:0007669"/>
    <property type="project" value="UniProtKB-SubCell"/>
</dbReference>
<feature type="transmembrane region" description="Helical" evidence="7">
    <location>
        <begin position="50"/>
        <end position="72"/>
    </location>
</feature>
<dbReference type="Proteomes" id="UP001240483">
    <property type="component" value="Unassembled WGS sequence"/>
</dbReference>